<sequence>MLKRFWVLMIGLVLGTTAMAQQQADLEGKWFGTYKLYYGERQRIILNFEKEAGEYKGTLTLPDLPVAERFNVTVTIQRGDTLLFRIDEIRFAYAGVWDPATRQFKGNASFGPDMSAVNFGRKEIEKGDINKRPQEPKPPFSYLTEEVQFTNTKEKITLGGTFTRPRQFGLYPVVILLGGSGAQTRDDEMAGHKLFLVLADYFAKNGIATLRYDDRGVGASSGQFDTATIYNFANDAQAAVDYLNTRRDVYKQKIGVLGHSEGAIIAQLVAANNPSIAFVISMAGIGLPGRELVDLQTRIKNRLEGVPDSVANAQVQRMKPYWDLLAGDQPISVVRPLAEAMIHKLYDESPAEIKQSTTAEEMVKGANITPEAISVLRYKPLEQLKKIKCPFMAINGTNDVQVDATANLNAIERILRENGNGFTTVRQFQGLNHLFQRCITCEPDEYGELEQTIDPLVPEFMAHWILQLPPWSGPKI</sequence>
<feature type="signal peptide" evidence="1">
    <location>
        <begin position="1"/>
        <end position="20"/>
    </location>
</feature>
<dbReference type="STRING" id="408074.SAMN05660909_00193"/>
<protein>
    <recommendedName>
        <fullName evidence="2">Serine aminopeptidase S33 domain-containing protein</fullName>
    </recommendedName>
</protein>
<dbReference type="AlphaFoldDB" id="A0A1H3X2D5"/>
<dbReference type="SUPFAM" id="SSF53474">
    <property type="entry name" value="alpha/beta-Hydrolases"/>
    <property type="match status" value="1"/>
</dbReference>
<evidence type="ECO:0000313" key="4">
    <source>
        <dbReference type="Proteomes" id="UP000199656"/>
    </source>
</evidence>
<evidence type="ECO:0000313" key="3">
    <source>
        <dbReference type="EMBL" id="SDZ92794.1"/>
    </source>
</evidence>
<dbReference type="RefSeq" id="WP_089757698.1">
    <property type="nucleotide sequence ID" value="NZ_BKAT01000015.1"/>
</dbReference>
<dbReference type="Pfam" id="PF12146">
    <property type="entry name" value="Hydrolase_4"/>
    <property type="match status" value="1"/>
</dbReference>
<feature type="chain" id="PRO_5011484967" description="Serine aminopeptidase S33 domain-containing protein" evidence="1">
    <location>
        <begin position="21"/>
        <end position="476"/>
    </location>
</feature>
<evidence type="ECO:0000259" key="2">
    <source>
        <dbReference type="Pfam" id="PF12146"/>
    </source>
</evidence>
<dbReference type="Gene3D" id="3.40.50.1820">
    <property type="entry name" value="alpha/beta hydrolase"/>
    <property type="match status" value="1"/>
</dbReference>
<evidence type="ECO:0000256" key="1">
    <source>
        <dbReference type="SAM" id="SignalP"/>
    </source>
</evidence>
<proteinExistence type="predicted"/>
<dbReference type="EMBL" id="FNRL01000001">
    <property type="protein sequence ID" value="SDZ92794.1"/>
    <property type="molecule type" value="Genomic_DNA"/>
</dbReference>
<gene>
    <name evidence="3" type="ORF">SAMN05660909_00193</name>
</gene>
<dbReference type="PANTHER" id="PTHR43265">
    <property type="entry name" value="ESTERASE ESTD"/>
    <property type="match status" value="1"/>
</dbReference>
<name>A0A1H3X2D5_9BACT</name>
<dbReference type="PANTHER" id="PTHR43265:SF1">
    <property type="entry name" value="ESTERASE ESTD"/>
    <property type="match status" value="1"/>
</dbReference>
<accession>A0A1H3X2D5</accession>
<dbReference type="InterPro" id="IPR022742">
    <property type="entry name" value="Hydrolase_4"/>
</dbReference>
<dbReference type="Proteomes" id="UP000199656">
    <property type="component" value="Unassembled WGS sequence"/>
</dbReference>
<feature type="domain" description="Serine aminopeptidase S33" evidence="2">
    <location>
        <begin position="197"/>
        <end position="414"/>
    </location>
</feature>
<keyword evidence="4" id="KW-1185">Reference proteome</keyword>
<dbReference type="InterPro" id="IPR053145">
    <property type="entry name" value="AB_hydrolase_Est10"/>
</dbReference>
<dbReference type="InterPro" id="IPR029058">
    <property type="entry name" value="AB_hydrolase_fold"/>
</dbReference>
<reference evidence="4" key="1">
    <citation type="submission" date="2016-10" db="EMBL/GenBank/DDBJ databases">
        <authorList>
            <person name="Varghese N."/>
            <person name="Submissions S."/>
        </authorList>
    </citation>
    <scope>NUCLEOTIDE SEQUENCE [LARGE SCALE GENOMIC DNA]</scope>
    <source>
        <strain evidence="4">DSM 23920</strain>
    </source>
</reference>
<keyword evidence="1" id="KW-0732">Signal</keyword>
<dbReference type="OrthoDB" id="9809549at2"/>
<organism evidence="3 4">
    <name type="scientific">Chitinophaga terrae</name>
    <name type="common">ex Kim and Jung 2007</name>
    <dbReference type="NCBI Taxonomy" id="408074"/>
    <lineage>
        <taxon>Bacteria</taxon>
        <taxon>Pseudomonadati</taxon>
        <taxon>Bacteroidota</taxon>
        <taxon>Chitinophagia</taxon>
        <taxon>Chitinophagales</taxon>
        <taxon>Chitinophagaceae</taxon>
        <taxon>Chitinophaga</taxon>
    </lineage>
</organism>
<dbReference type="GO" id="GO:0052689">
    <property type="term" value="F:carboxylic ester hydrolase activity"/>
    <property type="evidence" value="ECO:0007669"/>
    <property type="project" value="TreeGrafter"/>
</dbReference>